<dbReference type="Proteomes" id="UP000290037">
    <property type="component" value="Unassembled WGS sequence"/>
</dbReference>
<evidence type="ECO:0000313" key="3">
    <source>
        <dbReference type="EMBL" id="SHI13981.1"/>
    </source>
</evidence>
<accession>A0A1M5YPX2</accession>
<dbReference type="RefSeq" id="WP_072983056.1">
    <property type="nucleotide sequence ID" value="NZ_FQXT01000004.1"/>
</dbReference>
<dbReference type="OrthoDB" id="1452325at2"/>
<feature type="transmembrane region" description="Helical" evidence="1">
    <location>
        <begin position="76"/>
        <end position="94"/>
    </location>
</feature>
<keyword evidence="1" id="KW-0812">Transmembrane</keyword>
<reference evidence="4" key="2">
    <citation type="submission" date="2016-11" db="EMBL/GenBank/DDBJ databases">
        <authorList>
            <person name="Varghese N."/>
            <person name="Submissions S."/>
        </authorList>
    </citation>
    <scope>NUCLEOTIDE SEQUENCE [LARGE SCALE GENOMIC DNA]</scope>
    <source>
        <strain evidence="4">DSM 19859</strain>
    </source>
</reference>
<feature type="transmembrane region" description="Helical" evidence="1">
    <location>
        <begin position="212"/>
        <end position="229"/>
    </location>
</feature>
<evidence type="ECO:0000313" key="4">
    <source>
        <dbReference type="Proteomes" id="UP000184240"/>
    </source>
</evidence>
<keyword evidence="1" id="KW-0472">Membrane</keyword>
<organism evidence="3 4">
    <name type="scientific">Leeuwenhoekiella palythoae</name>
    <dbReference type="NCBI Taxonomy" id="573501"/>
    <lineage>
        <taxon>Bacteria</taxon>
        <taxon>Pseudomonadati</taxon>
        <taxon>Bacteroidota</taxon>
        <taxon>Flavobacteriia</taxon>
        <taxon>Flavobacteriales</taxon>
        <taxon>Flavobacteriaceae</taxon>
        <taxon>Leeuwenhoekiella</taxon>
    </lineage>
</organism>
<evidence type="ECO:0000313" key="2">
    <source>
        <dbReference type="EMBL" id="RXG29388.1"/>
    </source>
</evidence>
<name>A0A1M5YPX2_9FLAO</name>
<reference evidence="2 5" key="3">
    <citation type="submission" date="2018-07" db="EMBL/GenBank/DDBJ databases">
        <title>Leeuwenhoekiella genomics.</title>
        <authorList>
            <person name="Tahon G."/>
            <person name="Willems A."/>
        </authorList>
    </citation>
    <scope>NUCLEOTIDE SEQUENCE [LARGE SCALE GENOMIC DNA]</scope>
    <source>
        <strain evidence="2 5">LMG 24856</strain>
    </source>
</reference>
<evidence type="ECO:0000313" key="5">
    <source>
        <dbReference type="Proteomes" id="UP000290037"/>
    </source>
</evidence>
<sequence>MDLEISQERLEFILSNPSTMTMTALELLSFIVGLCYWKKFSKTPIVIFILFLGYNFLNEVAAAFVVVANLADRNTAFYNLRYLIYFSALFWMYFKYLNKRSFKNTVVAFYALWLLTYIYFVATSYFLYQKPLFSAVTGDMLLLVVVLLYLVETINSADLSKIQDLVLIYISIGLVISTVIQLPVSVAIYVGWYKITDASDSLNAFYNIIRDASFWAYCVSYLIFVYGFYRAKAPRTSNLN</sequence>
<evidence type="ECO:0008006" key="6">
    <source>
        <dbReference type="Google" id="ProtNLM"/>
    </source>
</evidence>
<feature type="transmembrane region" description="Helical" evidence="1">
    <location>
        <begin position="44"/>
        <end position="70"/>
    </location>
</feature>
<feature type="transmembrane region" description="Helical" evidence="1">
    <location>
        <begin position="166"/>
        <end position="192"/>
    </location>
</feature>
<proteinExistence type="predicted"/>
<protein>
    <recommendedName>
        <fullName evidence="6">YhhN-like protein</fullName>
    </recommendedName>
</protein>
<dbReference type="STRING" id="573501.SAMN04487999_2210"/>
<dbReference type="AlphaFoldDB" id="A0A1M5YPX2"/>
<keyword evidence="1" id="KW-1133">Transmembrane helix</keyword>
<gene>
    <name evidence="2" type="ORF">DSM01_1486</name>
    <name evidence="3" type="ORF">SAMN04487999_2210</name>
</gene>
<feature type="transmembrane region" description="Helical" evidence="1">
    <location>
        <begin position="106"/>
        <end position="126"/>
    </location>
</feature>
<reference evidence="3" key="1">
    <citation type="submission" date="2016-11" db="EMBL/GenBank/DDBJ databases">
        <authorList>
            <person name="Jaros S."/>
            <person name="Januszkiewicz K."/>
            <person name="Wedrychowicz H."/>
        </authorList>
    </citation>
    <scope>NUCLEOTIDE SEQUENCE [LARGE SCALE GENOMIC DNA]</scope>
    <source>
        <strain evidence="3">DSM 19859</strain>
    </source>
</reference>
<dbReference type="EMBL" id="QOVN01000003">
    <property type="protein sequence ID" value="RXG29388.1"/>
    <property type="molecule type" value="Genomic_DNA"/>
</dbReference>
<evidence type="ECO:0000256" key="1">
    <source>
        <dbReference type="SAM" id="Phobius"/>
    </source>
</evidence>
<dbReference type="Proteomes" id="UP000184240">
    <property type="component" value="Unassembled WGS sequence"/>
</dbReference>
<feature type="transmembrane region" description="Helical" evidence="1">
    <location>
        <begin position="132"/>
        <end position="154"/>
    </location>
</feature>
<feature type="transmembrane region" description="Helical" evidence="1">
    <location>
        <begin position="20"/>
        <end position="37"/>
    </location>
</feature>
<dbReference type="EMBL" id="FQXT01000004">
    <property type="protein sequence ID" value="SHI13981.1"/>
    <property type="molecule type" value="Genomic_DNA"/>
</dbReference>
<keyword evidence="5" id="KW-1185">Reference proteome</keyword>